<gene>
    <name evidence="2" type="ORF">ACFPFW_03890</name>
</gene>
<evidence type="ECO:0000256" key="1">
    <source>
        <dbReference type="ARBA" id="ARBA00023002"/>
    </source>
</evidence>
<protein>
    <submittedName>
        <fullName evidence="2">MSMEG_0569 family flavin-dependent oxidoreductase</fullName>
    </submittedName>
</protein>
<keyword evidence="1" id="KW-0560">Oxidoreductase</keyword>
<dbReference type="InterPro" id="IPR050982">
    <property type="entry name" value="Auxin_biosynth/cation_transpt"/>
</dbReference>
<dbReference type="InterPro" id="IPR024000">
    <property type="entry name" value="CHP04046_FMN-dependent"/>
</dbReference>
<sequence length="438" mass="48327">MRATEHWPVVVIGGGQAGLAMSHELKERAVSHVIFEKNRIAHSWRTQRWDAFCLVTPNWQCRLPGHHYPGKEPHGFMPKDEIVSYIEDYAKKIDAPVREGVAVKKLSRNGSGYRVETQEGTVTADQVVLAVSAYHKPKIPALANDLSASIKQIHSSEYRNPGQLPEGAVMVVGSGQSGCQIAEDLHLAGRKVHLVVGSAPRCPRVYRGRDAVDWLDDLGQYDLPVDKHPLKDGVRGKANHYLTGRDGGRDIDLRRFALEGMILHGRLLGLEDGRLVFGDDLTKNLDAADAVYNGICTMIDKHIESQGIEAPGQAHYRPVWQPEIGAESFDSVQAGITSIVWATGFTSDWSWVDLPVFENNYPKHERGITPEPGLYVVGLPWLYTWGSGRFVGVGRDAAYIADHVADVSREKTAVPVASRKETRPWHGLDGYNLASAVA</sequence>
<comment type="caution">
    <text evidence="2">The sequence shown here is derived from an EMBL/GenBank/DDBJ whole genome shotgun (WGS) entry which is preliminary data.</text>
</comment>
<proteinExistence type="predicted"/>
<reference evidence="3" key="1">
    <citation type="journal article" date="2019" name="Int. J. Syst. Evol. Microbiol.">
        <title>The Global Catalogue of Microorganisms (GCM) 10K type strain sequencing project: providing services to taxonomists for standard genome sequencing and annotation.</title>
        <authorList>
            <consortium name="The Broad Institute Genomics Platform"/>
            <consortium name="The Broad Institute Genome Sequencing Center for Infectious Disease"/>
            <person name="Wu L."/>
            <person name="Ma J."/>
        </authorList>
    </citation>
    <scope>NUCLEOTIDE SEQUENCE [LARGE SCALE GENOMIC DNA]</scope>
    <source>
        <strain evidence="3">CGMCC 1.16444</strain>
    </source>
</reference>
<dbReference type="PANTHER" id="PTHR43539:SF78">
    <property type="entry name" value="FLAVIN-CONTAINING MONOOXYGENASE"/>
    <property type="match status" value="1"/>
</dbReference>
<name>A0ABV9Z0R9_9HYPH</name>
<dbReference type="EMBL" id="JBHSJF010000004">
    <property type="protein sequence ID" value="MFC5067154.1"/>
    <property type="molecule type" value="Genomic_DNA"/>
</dbReference>
<dbReference type="SUPFAM" id="SSF51905">
    <property type="entry name" value="FAD/NAD(P)-binding domain"/>
    <property type="match status" value="2"/>
</dbReference>
<dbReference type="Gene3D" id="3.50.50.60">
    <property type="entry name" value="FAD/NAD(P)-binding domain"/>
    <property type="match status" value="2"/>
</dbReference>
<dbReference type="Pfam" id="PF13738">
    <property type="entry name" value="Pyr_redox_3"/>
    <property type="match status" value="1"/>
</dbReference>
<dbReference type="RefSeq" id="WP_114957224.1">
    <property type="nucleotide sequence ID" value="NZ_JBHSJF010000004.1"/>
</dbReference>
<evidence type="ECO:0000313" key="2">
    <source>
        <dbReference type="EMBL" id="MFC5067154.1"/>
    </source>
</evidence>
<dbReference type="PANTHER" id="PTHR43539">
    <property type="entry name" value="FLAVIN-BINDING MONOOXYGENASE-LIKE PROTEIN (AFU_ORTHOLOGUE AFUA_4G09220)"/>
    <property type="match status" value="1"/>
</dbReference>
<keyword evidence="3" id="KW-1185">Reference proteome</keyword>
<accession>A0ABV9Z0R9</accession>
<dbReference type="InterPro" id="IPR036188">
    <property type="entry name" value="FAD/NAD-bd_sf"/>
</dbReference>
<dbReference type="Proteomes" id="UP001595796">
    <property type="component" value="Unassembled WGS sequence"/>
</dbReference>
<evidence type="ECO:0000313" key="3">
    <source>
        <dbReference type="Proteomes" id="UP001595796"/>
    </source>
</evidence>
<organism evidence="2 3">
    <name type="scientific">Flaviflagellibacter deserti</name>
    <dbReference type="NCBI Taxonomy" id="2267266"/>
    <lineage>
        <taxon>Bacteria</taxon>
        <taxon>Pseudomonadati</taxon>
        <taxon>Pseudomonadota</taxon>
        <taxon>Alphaproteobacteria</taxon>
        <taxon>Hyphomicrobiales</taxon>
        <taxon>Flaviflagellibacter</taxon>
    </lineage>
</organism>
<dbReference type="NCBIfam" id="TIGR04046">
    <property type="entry name" value="MSMEG_0569_nitr"/>
    <property type="match status" value="1"/>
</dbReference>